<dbReference type="InterPro" id="IPR051680">
    <property type="entry name" value="ATP-dep_Glu-Cys_Ligase-2"/>
</dbReference>
<protein>
    <submittedName>
        <fullName evidence="2">Alpha-E domain-containing protein</fullName>
    </submittedName>
</protein>
<proteinExistence type="predicted"/>
<dbReference type="PANTHER" id="PTHR34595">
    <property type="entry name" value="BLR5612 PROTEIN"/>
    <property type="match status" value="1"/>
</dbReference>
<reference evidence="2 3" key="1">
    <citation type="submission" date="2020-07" db="EMBL/GenBank/DDBJ databases">
        <authorList>
            <person name="Feng X."/>
        </authorList>
    </citation>
    <scope>NUCLEOTIDE SEQUENCE [LARGE SCALE GENOMIC DNA]</scope>
    <source>
        <strain evidence="2 3">JCM23202</strain>
    </source>
</reference>
<dbReference type="EMBL" id="JACHVC010000007">
    <property type="protein sequence ID" value="MBC2605916.1"/>
    <property type="molecule type" value="Genomic_DNA"/>
</dbReference>
<sequence>MSRYTERAENIVRLVDVTHQTLLESENSSEEVGYQHWKPLLRSLGDEALFDSLYKERSSYNVTEFLTFNSDNPSSVYSCIAAARENARMIRDQISSEMWETLNKLYLYVKRADANQVCSEINFGFFQAIKESTLLFQGIIESTFPHELGFEYIVCGRQIERADKTCRILDTKTYMARGDKQVDETLEAAQLAAILRGCSGFEAFQHDFSAEVDPLLIKRFLLLSRTFPRSTLHCVQRLQGAMHAISGCPTSHYSNESERLTGKLVAKLNYSTAADLEGTKGDKLIKEIEDDLADIASEMSKQYMGGGIYDPAAELTEV</sequence>
<evidence type="ECO:0000313" key="2">
    <source>
        <dbReference type="EMBL" id="MBC2605916.1"/>
    </source>
</evidence>
<evidence type="ECO:0000313" key="3">
    <source>
        <dbReference type="Proteomes" id="UP000526501"/>
    </source>
</evidence>
<dbReference type="AlphaFoldDB" id="A0A7X1E858"/>
<name>A0A7X1E858_9BACT</name>
<accession>A0A7X1E858</accession>
<comment type="caution">
    <text evidence="2">The sequence shown here is derived from an EMBL/GenBank/DDBJ whole genome shotgun (WGS) entry which is preliminary data.</text>
</comment>
<gene>
    <name evidence="2" type="ORF">H5P27_07655</name>
</gene>
<evidence type="ECO:0000259" key="1">
    <source>
        <dbReference type="Pfam" id="PF04168"/>
    </source>
</evidence>
<organism evidence="2 3">
    <name type="scientific">Pelagicoccus albus</name>
    <dbReference type="NCBI Taxonomy" id="415222"/>
    <lineage>
        <taxon>Bacteria</taxon>
        <taxon>Pseudomonadati</taxon>
        <taxon>Verrucomicrobiota</taxon>
        <taxon>Opitutia</taxon>
        <taxon>Puniceicoccales</taxon>
        <taxon>Pelagicoccaceae</taxon>
        <taxon>Pelagicoccus</taxon>
    </lineage>
</organism>
<dbReference type="Proteomes" id="UP000526501">
    <property type="component" value="Unassembled WGS sequence"/>
</dbReference>
<dbReference type="Pfam" id="PF04168">
    <property type="entry name" value="Alpha-E"/>
    <property type="match status" value="1"/>
</dbReference>
<keyword evidence="3" id="KW-1185">Reference proteome</keyword>
<feature type="domain" description="DUF403" evidence="1">
    <location>
        <begin position="1"/>
        <end position="304"/>
    </location>
</feature>
<dbReference type="PANTHER" id="PTHR34595:SF7">
    <property type="entry name" value="SLL1039 PROTEIN"/>
    <property type="match status" value="1"/>
</dbReference>
<dbReference type="InterPro" id="IPR007296">
    <property type="entry name" value="DUF403"/>
</dbReference>